<dbReference type="RefSeq" id="XP_013266771.1">
    <property type="nucleotide sequence ID" value="XM_013411317.1"/>
</dbReference>
<dbReference type="GeneID" id="25299118"/>
<dbReference type="STRING" id="1442369.A0A0D2ISB1"/>
<dbReference type="EMBL" id="KN847485">
    <property type="protein sequence ID" value="KIW99634.1"/>
    <property type="molecule type" value="Genomic_DNA"/>
</dbReference>
<evidence type="ECO:0000313" key="3">
    <source>
        <dbReference type="Proteomes" id="UP000053617"/>
    </source>
</evidence>
<sequence>MTSLHPLQETQLAVGQQLCECCSPIEQHLDDLFGDKSWDGLASGYPVGLLDQKISNASRCPLCWQFDRGWSQLQDSNSSTTSPTGTAIIRGFPWAFLDDGSRGNITLEGQRWTTAFYRIQLICDDHQSRKILAELDGVKVPPDDKQLFQRRFLRPTVDIKLLNGWLSGCDQHEEPLQNGRLGQFADNCHESGIYEDNEYGGEELNFKLWNLKTRKLENYKTNRRYAALSYRWENNPEKKVRWELGDSPRTITDAAGLARDLGLDYLWVDRLCVKQDHENIKKATRQMHNIFGHAYVTIVACGDSAYDGLPGIGETKRDIREGISECSIRADVIQLAMARPALHTVVEATDWSDRAWTYQERLLSHRCLVFTKEEVFFSCPKNRDEFECHPEWRESYVLEDDSKPAFCRSYKPLSTTDQRRMDPIFAPRVSGKPSFERYAMHVERYTAKKLSKPEDIVAAFMGILVTLYKESLDGVDDHGLPYEHFQQALLWRQIRPGGRRRPGEGRQFPSWSWAGWTMPVMYEGGAFGSKCTPEENWNDRD</sequence>
<evidence type="ECO:0000313" key="2">
    <source>
        <dbReference type="EMBL" id="KIW99634.1"/>
    </source>
</evidence>
<dbReference type="Proteomes" id="UP000053617">
    <property type="component" value="Unassembled WGS sequence"/>
</dbReference>
<reference evidence="2 3" key="1">
    <citation type="submission" date="2015-01" db="EMBL/GenBank/DDBJ databases">
        <title>The Genome Sequence of Rhinocladiella mackenzie CBS 650.93.</title>
        <authorList>
            <consortium name="The Broad Institute Genomics Platform"/>
            <person name="Cuomo C."/>
            <person name="de Hoog S."/>
            <person name="Gorbushina A."/>
            <person name="Stielow B."/>
            <person name="Teixiera M."/>
            <person name="Abouelleil A."/>
            <person name="Chapman S.B."/>
            <person name="Priest M."/>
            <person name="Young S.K."/>
            <person name="Wortman J."/>
            <person name="Nusbaum C."/>
            <person name="Birren B."/>
        </authorList>
    </citation>
    <scope>NUCLEOTIDE SEQUENCE [LARGE SCALE GENOMIC DNA]</scope>
    <source>
        <strain evidence="2 3">CBS 650.93</strain>
    </source>
</reference>
<feature type="domain" description="Heterokaryon incompatibility" evidence="1">
    <location>
        <begin position="225"/>
        <end position="360"/>
    </location>
</feature>
<dbReference type="PANTHER" id="PTHR33112:SF12">
    <property type="entry name" value="HETEROKARYON INCOMPATIBILITY DOMAIN-CONTAINING PROTEIN"/>
    <property type="match status" value="1"/>
</dbReference>
<dbReference type="AlphaFoldDB" id="A0A0D2ISB1"/>
<dbReference type="Pfam" id="PF06985">
    <property type="entry name" value="HET"/>
    <property type="match status" value="1"/>
</dbReference>
<dbReference type="OrthoDB" id="4161767at2759"/>
<gene>
    <name evidence="2" type="ORF">Z518_11047</name>
</gene>
<organism evidence="2 3">
    <name type="scientific">Rhinocladiella mackenziei CBS 650.93</name>
    <dbReference type="NCBI Taxonomy" id="1442369"/>
    <lineage>
        <taxon>Eukaryota</taxon>
        <taxon>Fungi</taxon>
        <taxon>Dikarya</taxon>
        <taxon>Ascomycota</taxon>
        <taxon>Pezizomycotina</taxon>
        <taxon>Eurotiomycetes</taxon>
        <taxon>Chaetothyriomycetidae</taxon>
        <taxon>Chaetothyriales</taxon>
        <taxon>Herpotrichiellaceae</taxon>
        <taxon>Rhinocladiella</taxon>
    </lineage>
</organism>
<keyword evidence="3" id="KW-1185">Reference proteome</keyword>
<protein>
    <recommendedName>
        <fullName evidence="1">Heterokaryon incompatibility domain-containing protein</fullName>
    </recommendedName>
</protein>
<dbReference type="InterPro" id="IPR010730">
    <property type="entry name" value="HET"/>
</dbReference>
<dbReference type="PANTHER" id="PTHR33112">
    <property type="entry name" value="DOMAIN PROTEIN, PUTATIVE-RELATED"/>
    <property type="match status" value="1"/>
</dbReference>
<name>A0A0D2ISB1_9EURO</name>
<accession>A0A0D2ISB1</accession>
<proteinExistence type="predicted"/>
<evidence type="ECO:0000259" key="1">
    <source>
        <dbReference type="Pfam" id="PF06985"/>
    </source>
</evidence>
<dbReference type="HOGENOM" id="CLU_503573_0_0_1"/>
<dbReference type="VEuPathDB" id="FungiDB:Z518_11047"/>